<feature type="transmembrane region" description="Helical" evidence="8">
    <location>
        <begin position="65"/>
        <end position="84"/>
    </location>
</feature>
<protein>
    <submittedName>
        <fullName evidence="9">BCCT family transporter</fullName>
    </submittedName>
</protein>
<evidence type="ECO:0000313" key="9">
    <source>
        <dbReference type="EMBL" id="GAA2361422.1"/>
    </source>
</evidence>
<feature type="transmembrane region" description="Helical" evidence="8">
    <location>
        <begin position="279"/>
        <end position="299"/>
    </location>
</feature>
<dbReference type="Pfam" id="PF02028">
    <property type="entry name" value="BCCT"/>
    <property type="match status" value="1"/>
</dbReference>
<evidence type="ECO:0000256" key="4">
    <source>
        <dbReference type="ARBA" id="ARBA00022475"/>
    </source>
</evidence>
<dbReference type="Proteomes" id="UP001501218">
    <property type="component" value="Unassembled WGS sequence"/>
</dbReference>
<evidence type="ECO:0000256" key="5">
    <source>
        <dbReference type="ARBA" id="ARBA00022692"/>
    </source>
</evidence>
<proteinExistence type="inferred from homology"/>
<accession>A0ABN3GW43</accession>
<organism evidence="9 10">
    <name type="scientific">Saccharopolyspora halophila</name>
    <dbReference type="NCBI Taxonomy" id="405551"/>
    <lineage>
        <taxon>Bacteria</taxon>
        <taxon>Bacillati</taxon>
        <taxon>Actinomycetota</taxon>
        <taxon>Actinomycetes</taxon>
        <taxon>Pseudonocardiales</taxon>
        <taxon>Pseudonocardiaceae</taxon>
        <taxon>Saccharopolyspora</taxon>
    </lineage>
</organism>
<evidence type="ECO:0000256" key="8">
    <source>
        <dbReference type="SAM" id="Phobius"/>
    </source>
</evidence>
<dbReference type="EMBL" id="BAAARA010000022">
    <property type="protein sequence ID" value="GAA2361422.1"/>
    <property type="molecule type" value="Genomic_DNA"/>
</dbReference>
<evidence type="ECO:0000256" key="1">
    <source>
        <dbReference type="ARBA" id="ARBA00004651"/>
    </source>
</evidence>
<gene>
    <name evidence="9" type="ORF">GCM10009854_45960</name>
</gene>
<evidence type="ECO:0000256" key="6">
    <source>
        <dbReference type="ARBA" id="ARBA00022989"/>
    </source>
</evidence>
<feature type="transmembrane region" description="Helical" evidence="8">
    <location>
        <begin position="364"/>
        <end position="389"/>
    </location>
</feature>
<evidence type="ECO:0000256" key="3">
    <source>
        <dbReference type="ARBA" id="ARBA00022448"/>
    </source>
</evidence>
<dbReference type="NCBIfam" id="TIGR00842">
    <property type="entry name" value="bcct"/>
    <property type="match status" value="1"/>
</dbReference>
<keyword evidence="6 8" id="KW-1133">Transmembrane helix</keyword>
<keyword evidence="10" id="KW-1185">Reference proteome</keyword>
<dbReference type="PANTHER" id="PTHR30047:SF7">
    <property type="entry name" value="HIGH-AFFINITY CHOLINE TRANSPORT PROTEIN"/>
    <property type="match status" value="1"/>
</dbReference>
<reference evidence="9 10" key="1">
    <citation type="journal article" date="2019" name="Int. J. Syst. Evol. Microbiol.">
        <title>The Global Catalogue of Microorganisms (GCM) 10K type strain sequencing project: providing services to taxonomists for standard genome sequencing and annotation.</title>
        <authorList>
            <consortium name="The Broad Institute Genomics Platform"/>
            <consortium name="The Broad Institute Genome Sequencing Center for Infectious Disease"/>
            <person name="Wu L."/>
            <person name="Ma J."/>
        </authorList>
    </citation>
    <scope>NUCLEOTIDE SEQUENCE [LARGE SCALE GENOMIC DNA]</scope>
    <source>
        <strain evidence="9 10">JCM 16221</strain>
    </source>
</reference>
<feature type="transmembrane region" description="Helical" evidence="8">
    <location>
        <begin position="104"/>
        <end position="125"/>
    </location>
</feature>
<keyword evidence="4" id="KW-1003">Cell membrane</keyword>
<feature type="transmembrane region" description="Helical" evidence="8">
    <location>
        <begin position="200"/>
        <end position="221"/>
    </location>
</feature>
<sequence>MASPSEAAPNPLAAAWRSLSKPVFIPAMVIIIAALAAATWYGAAYGEDAETAFTNLRDAIGSTVGWWYVLVVTTFLVFAFWVALSRAGNIRLGRDDERPEFSRFSWFAMLFSAGMGIGLIFWGVAEPLNHMMSPPDIAGVEGGTKAASRTAIGEALFHWGLHAWGIYVVVGLGLAYMSFRRGRPLSVRWLLEPIFGRRLIESWVGHAIDVFAIVGTIFGVATSLGQGALQIQAGLAHLGWFEASNGLLLGIVALITVAGTLSVVSGLNRGVLWLSNANMSLAALLAVGVLLIGPTVFLLQSVVQNTGEYVQAIPQLMFVTGAGATDGWSLSWTLFNQAWFLSWAPFVGMFIARISRGRTIREFILGVLLAPTGIAIVWFTIFGSTALLYQLRDGSMVGSGGSIDSDTALFQLFENLPVGGGTAAVLAVVAIVVITLFFVTSSDSCSLVVDVLSHGGRTETPRVTRLLWAVIIGIAGAVLLLAGGEAALTVLQVSSIASAAPLSVIYVLAVLALLRMFRYETSIMPRYVRTRAQTGEASTVLAVHDIPAESTTVDDAGTLAWNDSHAAKDPIAGEVFDTPEFDASVAAAELENEELVRK</sequence>
<dbReference type="PANTHER" id="PTHR30047">
    <property type="entry name" value="HIGH-AFFINITY CHOLINE TRANSPORT PROTEIN-RELATED"/>
    <property type="match status" value="1"/>
</dbReference>
<feature type="transmembrane region" description="Helical" evidence="8">
    <location>
        <begin position="334"/>
        <end position="352"/>
    </location>
</feature>
<comment type="similarity">
    <text evidence="2">Belongs to the BCCT transporter (TC 2.A.15) family.</text>
</comment>
<comment type="subcellular location">
    <subcellularLocation>
        <location evidence="1">Cell membrane</location>
        <topology evidence="1">Multi-pass membrane protein</topology>
    </subcellularLocation>
</comment>
<keyword evidence="5 8" id="KW-0812">Transmembrane</keyword>
<feature type="transmembrane region" description="Helical" evidence="8">
    <location>
        <begin position="247"/>
        <end position="267"/>
    </location>
</feature>
<name>A0ABN3GW43_9PSEU</name>
<dbReference type="InterPro" id="IPR000060">
    <property type="entry name" value="BCCT_transptr"/>
</dbReference>
<evidence type="ECO:0000313" key="10">
    <source>
        <dbReference type="Proteomes" id="UP001501218"/>
    </source>
</evidence>
<feature type="transmembrane region" description="Helical" evidence="8">
    <location>
        <begin position="418"/>
        <end position="439"/>
    </location>
</feature>
<feature type="transmembrane region" description="Helical" evidence="8">
    <location>
        <begin position="496"/>
        <end position="517"/>
    </location>
</feature>
<keyword evidence="7 8" id="KW-0472">Membrane</keyword>
<evidence type="ECO:0000256" key="7">
    <source>
        <dbReference type="ARBA" id="ARBA00023136"/>
    </source>
</evidence>
<dbReference type="RefSeq" id="WP_344136876.1">
    <property type="nucleotide sequence ID" value="NZ_BAAARA010000022.1"/>
</dbReference>
<keyword evidence="3" id="KW-0813">Transport</keyword>
<feature type="transmembrane region" description="Helical" evidence="8">
    <location>
        <begin position="23"/>
        <end position="45"/>
    </location>
</feature>
<evidence type="ECO:0000256" key="2">
    <source>
        <dbReference type="ARBA" id="ARBA00005658"/>
    </source>
</evidence>
<comment type="caution">
    <text evidence="9">The sequence shown here is derived from an EMBL/GenBank/DDBJ whole genome shotgun (WGS) entry which is preliminary data.</text>
</comment>
<feature type="transmembrane region" description="Helical" evidence="8">
    <location>
        <begin position="466"/>
        <end position="484"/>
    </location>
</feature>
<feature type="transmembrane region" description="Helical" evidence="8">
    <location>
        <begin position="159"/>
        <end position="179"/>
    </location>
</feature>